<proteinExistence type="predicted"/>
<keyword evidence="2" id="KW-1185">Reference proteome</keyword>
<organism evidence="1 2">
    <name type="scientific">Pelosinus propionicus DSM 13327</name>
    <dbReference type="NCBI Taxonomy" id="1123291"/>
    <lineage>
        <taxon>Bacteria</taxon>
        <taxon>Bacillati</taxon>
        <taxon>Bacillota</taxon>
        <taxon>Negativicutes</taxon>
        <taxon>Selenomonadales</taxon>
        <taxon>Sporomusaceae</taxon>
        <taxon>Pelosinus</taxon>
    </lineage>
</organism>
<dbReference type="EMBL" id="FOTS01000040">
    <property type="protein sequence ID" value="SFM09643.1"/>
    <property type="molecule type" value="Genomic_DNA"/>
</dbReference>
<dbReference type="Proteomes" id="UP000199520">
    <property type="component" value="Unassembled WGS sequence"/>
</dbReference>
<protein>
    <submittedName>
        <fullName evidence="1">Uncharacterized protein</fullName>
    </submittedName>
</protein>
<name>A0A1I4N312_9FIRM</name>
<reference evidence="2" key="1">
    <citation type="submission" date="2016-10" db="EMBL/GenBank/DDBJ databases">
        <authorList>
            <person name="Varghese N."/>
            <person name="Submissions S."/>
        </authorList>
    </citation>
    <scope>NUCLEOTIDE SEQUENCE [LARGE SCALE GENOMIC DNA]</scope>
    <source>
        <strain evidence="2">DSM 13327</strain>
    </source>
</reference>
<evidence type="ECO:0000313" key="2">
    <source>
        <dbReference type="Proteomes" id="UP000199520"/>
    </source>
</evidence>
<sequence>MSDYTVKKSVCERYDLRFGDFGWATFTIDENGGLFNCQSDYGDYSYSWPRHGRKTFKHFLIEITRDYHYLLNKISDTTYFNFDKTISEWKKLIIEWRKDNGINKKQAREAFDDIVNIDDGSADYVYMQLTESDMIREICPDAWEVFDCVKEFPAAAMAFATEVMPMFSEILKQEIEVERAG</sequence>
<dbReference type="STRING" id="1123291.SAMN04490355_104055"/>
<dbReference type="OrthoDB" id="2663163at2"/>
<dbReference type="Pfam" id="PF26211">
    <property type="entry name" value="Phage_phiTE_072"/>
    <property type="match status" value="1"/>
</dbReference>
<evidence type="ECO:0000313" key="1">
    <source>
        <dbReference type="EMBL" id="SFM09643.1"/>
    </source>
</evidence>
<dbReference type="AlphaFoldDB" id="A0A1I4N312"/>
<dbReference type="RefSeq" id="WP_090940878.1">
    <property type="nucleotide sequence ID" value="NZ_FOTS01000040.1"/>
</dbReference>
<accession>A0A1I4N312</accession>
<dbReference type="InterPro" id="IPR058701">
    <property type="entry name" value="PhiTE_072-like"/>
</dbReference>
<gene>
    <name evidence="1" type="ORF">SAMN04490355_104055</name>
</gene>